<keyword evidence="2" id="KW-1133">Transmembrane helix</keyword>
<feature type="transmembrane region" description="Helical" evidence="2">
    <location>
        <begin position="62"/>
        <end position="83"/>
    </location>
</feature>
<comment type="caution">
    <text evidence="3">The sequence shown here is derived from an EMBL/GenBank/DDBJ whole genome shotgun (WGS) entry which is preliminary data.</text>
</comment>
<evidence type="ECO:0000313" key="4">
    <source>
        <dbReference type="Proteomes" id="UP001175000"/>
    </source>
</evidence>
<dbReference type="Proteomes" id="UP001175000">
    <property type="component" value="Unassembled WGS sequence"/>
</dbReference>
<feature type="region of interest" description="Disordered" evidence="1">
    <location>
        <begin position="90"/>
        <end position="175"/>
    </location>
</feature>
<evidence type="ECO:0000256" key="2">
    <source>
        <dbReference type="SAM" id="Phobius"/>
    </source>
</evidence>
<organism evidence="3 4">
    <name type="scientific">Immersiella caudata</name>
    <dbReference type="NCBI Taxonomy" id="314043"/>
    <lineage>
        <taxon>Eukaryota</taxon>
        <taxon>Fungi</taxon>
        <taxon>Dikarya</taxon>
        <taxon>Ascomycota</taxon>
        <taxon>Pezizomycotina</taxon>
        <taxon>Sordariomycetes</taxon>
        <taxon>Sordariomycetidae</taxon>
        <taxon>Sordariales</taxon>
        <taxon>Lasiosphaeriaceae</taxon>
        <taxon>Immersiella</taxon>
    </lineage>
</organism>
<feature type="region of interest" description="Disordered" evidence="1">
    <location>
        <begin position="1"/>
        <end position="22"/>
    </location>
</feature>
<keyword evidence="4" id="KW-1185">Reference proteome</keyword>
<proteinExistence type="predicted"/>
<dbReference type="EMBL" id="JAULSU010000007">
    <property type="protein sequence ID" value="KAK0612033.1"/>
    <property type="molecule type" value="Genomic_DNA"/>
</dbReference>
<name>A0AA39U436_9PEZI</name>
<sequence length="175" mass="19158">MAHRMLDSRGRPSQSPASTFSHMQGRAAAVFNSVLRRAECVTTAENPGLCEKPAISTQSVTWIIVGVIIGLLVTVTLSVMLYFHLKKKKRDKQEDVADQFDMSDYGLGDNSSRRKPQGPARLSFDDLPRPGAPNGGRNPFSDDSTPNRSAEGLNGKQAWPKRVDSTESSDPSVRK</sequence>
<gene>
    <name evidence="3" type="ORF">B0T14DRAFT_339994</name>
</gene>
<accession>A0AA39U436</accession>
<dbReference type="AlphaFoldDB" id="A0AA39U436"/>
<keyword evidence="2" id="KW-0812">Transmembrane</keyword>
<reference evidence="3" key="1">
    <citation type="submission" date="2023-06" db="EMBL/GenBank/DDBJ databases">
        <title>Genome-scale phylogeny and comparative genomics of the fungal order Sordariales.</title>
        <authorList>
            <consortium name="Lawrence Berkeley National Laboratory"/>
            <person name="Hensen N."/>
            <person name="Bonometti L."/>
            <person name="Westerberg I."/>
            <person name="Brannstrom I.O."/>
            <person name="Guillou S."/>
            <person name="Cros-Aarteil S."/>
            <person name="Calhoun S."/>
            <person name="Haridas S."/>
            <person name="Kuo A."/>
            <person name="Mondo S."/>
            <person name="Pangilinan J."/>
            <person name="Riley R."/>
            <person name="Labutti K."/>
            <person name="Andreopoulos B."/>
            <person name="Lipzen A."/>
            <person name="Chen C."/>
            <person name="Yanf M."/>
            <person name="Daum C."/>
            <person name="Ng V."/>
            <person name="Clum A."/>
            <person name="Steindorff A."/>
            <person name="Ohm R."/>
            <person name="Martin F."/>
            <person name="Silar P."/>
            <person name="Natvig D."/>
            <person name="Lalanne C."/>
            <person name="Gautier V."/>
            <person name="Ament-Velasquez S.L."/>
            <person name="Kruys A."/>
            <person name="Hutchinson M.I."/>
            <person name="Powell A.J."/>
            <person name="Barry K."/>
            <person name="Miller A.N."/>
            <person name="Grigoriev I.V."/>
            <person name="Debuchy R."/>
            <person name="Gladieux P."/>
            <person name="Thoren M.H."/>
            <person name="Johannesson H."/>
        </authorList>
    </citation>
    <scope>NUCLEOTIDE SEQUENCE</scope>
    <source>
        <strain evidence="3">CBS 606.72</strain>
    </source>
</reference>
<protein>
    <submittedName>
        <fullName evidence="3">Uncharacterized protein</fullName>
    </submittedName>
</protein>
<feature type="compositionally biased region" description="Basic and acidic residues" evidence="1">
    <location>
        <begin position="1"/>
        <end position="10"/>
    </location>
</feature>
<keyword evidence="2" id="KW-0472">Membrane</keyword>
<evidence type="ECO:0000256" key="1">
    <source>
        <dbReference type="SAM" id="MobiDB-lite"/>
    </source>
</evidence>
<feature type="compositionally biased region" description="Polar residues" evidence="1">
    <location>
        <begin position="11"/>
        <end position="22"/>
    </location>
</feature>
<evidence type="ECO:0000313" key="3">
    <source>
        <dbReference type="EMBL" id="KAK0612033.1"/>
    </source>
</evidence>
<feature type="compositionally biased region" description="Polar residues" evidence="1">
    <location>
        <begin position="166"/>
        <end position="175"/>
    </location>
</feature>